<reference evidence="1" key="1">
    <citation type="submission" date="2019-10" db="EMBL/GenBank/DDBJ databases">
        <authorList>
            <consortium name="DOE Joint Genome Institute"/>
            <person name="Kuo A."/>
            <person name="Miyauchi S."/>
            <person name="Kiss E."/>
            <person name="Drula E."/>
            <person name="Kohler A."/>
            <person name="Sanchez-Garcia M."/>
            <person name="Andreopoulos B."/>
            <person name="Barry K.W."/>
            <person name="Bonito G."/>
            <person name="Buee M."/>
            <person name="Carver A."/>
            <person name="Chen C."/>
            <person name="Cichocki N."/>
            <person name="Clum A."/>
            <person name="Culley D."/>
            <person name="Crous P.W."/>
            <person name="Fauchery L."/>
            <person name="Girlanda M."/>
            <person name="Hayes R."/>
            <person name="Keri Z."/>
            <person name="LaButti K."/>
            <person name="Lipzen A."/>
            <person name="Lombard V."/>
            <person name="Magnuson J."/>
            <person name="Maillard F."/>
            <person name="Morin E."/>
            <person name="Murat C."/>
            <person name="Nolan M."/>
            <person name="Ohm R."/>
            <person name="Pangilinan J."/>
            <person name="Pereira M."/>
            <person name="Perotto S."/>
            <person name="Peter M."/>
            <person name="Riley R."/>
            <person name="Sitrit Y."/>
            <person name="Stielow B."/>
            <person name="Szollosi G."/>
            <person name="Zifcakova L."/>
            <person name="Stursova M."/>
            <person name="Spatafora J.W."/>
            <person name="Tedersoo L."/>
            <person name="Vaario L.-M."/>
            <person name="Yamada A."/>
            <person name="Yan M."/>
            <person name="Wang P."/>
            <person name="Xu J."/>
            <person name="Bruns T."/>
            <person name="Baldrian P."/>
            <person name="Vilgalys R."/>
            <person name="Henrissat B."/>
            <person name="Grigoriev I.V."/>
            <person name="Hibbett D."/>
            <person name="Nagy L.G."/>
            <person name="Martin F.M."/>
        </authorList>
    </citation>
    <scope>NUCLEOTIDE SEQUENCE</scope>
    <source>
        <strain evidence="1">BED1</strain>
    </source>
</reference>
<feature type="non-terminal residue" evidence="1">
    <location>
        <position position="60"/>
    </location>
</feature>
<name>A0AAD4C807_BOLED</name>
<sequence>MFLREKRSARRSRYLYAGGGHRNAPLSQIFFPLRENIRNIWLDDREYTTSCCHSSYYRPL</sequence>
<dbReference type="AlphaFoldDB" id="A0AAD4C807"/>
<dbReference type="EMBL" id="WHUW01000001">
    <property type="protein sequence ID" value="KAF8452036.1"/>
    <property type="molecule type" value="Genomic_DNA"/>
</dbReference>
<keyword evidence="2" id="KW-1185">Reference proteome</keyword>
<evidence type="ECO:0000313" key="2">
    <source>
        <dbReference type="Proteomes" id="UP001194468"/>
    </source>
</evidence>
<evidence type="ECO:0000313" key="1">
    <source>
        <dbReference type="EMBL" id="KAF8452036.1"/>
    </source>
</evidence>
<gene>
    <name evidence="1" type="ORF">L210DRAFT_952535</name>
</gene>
<proteinExistence type="predicted"/>
<reference evidence="1" key="2">
    <citation type="journal article" date="2020" name="Nat. Commun.">
        <title>Large-scale genome sequencing of mycorrhizal fungi provides insights into the early evolution of symbiotic traits.</title>
        <authorList>
            <person name="Miyauchi S."/>
            <person name="Kiss E."/>
            <person name="Kuo A."/>
            <person name="Drula E."/>
            <person name="Kohler A."/>
            <person name="Sanchez-Garcia M."/>
            <person name="Morin E."/>
            <person name="Andreopoulos B."/>
            <person name="Barry K.W."/>
            <person name="Bonito G."/>
            <person name="Buee M."/>
            <person name="Carver A."/>
            <person name="Chen C."/>
            <person name="Cichocki N."/>
            <person name="Clum A."/>
            <person name="Culley D."/>
            <person name="Crous P.W."/>
            <person name="Fauchery L."/>
            <person name="Girlanda M."/>
            <person name="Hayes R.D."/>
            <person name="Keri Z."/>
            <person name="LaButti K."/>
            <person name="Lipzen A."/>
            <person name="Lombard V."/>
            <person name="Magnuson J."/>
            <person name="Maillard F."/>
            <person name="Murat C."/>
            <person name="Nolan M."/>
            <person name="Ohm R.A."/>
            <person name="Pangilinan J."/>
            <person name="Pereira M.F."/>
            <person name="Perotto S."/>
            <person name="Peter M."/>
            <person name="Pfister S."/>
            <person name="Riley R."/>
            <person name="Sitrit Y."/>
            <person name="Stielow J.B."/>
            <person name="Szollosi G."/>
            <person name="Zifcakova L."/>
            <person name="Stursova M."/>
            <person name="Spatafora J.W."/>
            <person name="Tedersoo L."/>
            <person name="Vaario L.M."/>
            <person name="Yamada A."/>
            <person name="Yan M."/>
            <person name="Wang P."/>
            <person name="Xu J."/>
            <person name="Bruns T."/>
            <person name="Baldrian P."/>
            <person name="Vilgalys R."/>
            <person name="Dunand C."/>
            <person name="Henrissat B."/>
            <person name="Grigoriev I.V."/>
            <person name="Hibbett D."/>
            <person name="Nagy L.G."/>
            <person name="Martin F.M."/>
        </authorList>
    </citation>
    <scope>NUCLEOTIDE SEQUENCE</scope>
    <source>
        <strain evidence="1">BED1</strain>
    </source>
</reference>
<accession>A0AAD4C807</accession>
<protein>
    <submittedName>
        <fullName evidence="1">Uncharacterized protein</fullName>
    </submittedName>
</protein>
<dbReference type="Proteomes" id="UP001194468">
    <property type="component" value="Unassembled WGS sequence"/>
</dbReference>
<comment type="caution">
    <text evidence="1">The sequence shown here is derived from an EMBL/GenBank/DDBJ whole genome shotgun (WGS) entry which is preliminary data.</text>
</comment>
<organism evidence="1 2">
    <name type="scientific">Boletus edulis BED1</name>
    <dbReference type="NCBI Taxonomy" id="1328754"/>
    <lineage>
        <taxon>Eukaryota</taxon>
        <taxon>Fungi</taxon>
        <taxon>Dikarya</taxon>
        <taxon>Basidiomycota</taxon>
        <taxon>Agaricomycotina</taxon>
        <taxon>Agaricomycetes</taxon>
        <taxon>Agaricomycetidae</taxon>
        <taxon>Boletales</taxon>
        <taxon>Boletineae</taxon>
        <taxon>Boletaceae</taxon>
        <taxon>Boletoideae</taxon>
        <taxon>Boletus</taxon>
    </lineage>
</organism>